<evidence type="ECO:0000256" key="2">
    <source>
        <dbReference type="ARBA" id="ARBA00022723"/>
    </source>
</evidence>
<dbReference type="GO" id="GO:0009893">
    <property type="term" value="P:positive regulation of metabolic process"/>
    <property type="evidence" value="ECO:0007669"/>
    <property type="project" value="UniProtKB-ARBA"/>
</dbReference>
<dbReference type="PANTHER" id="PTHR47338:SF20">
    <property type="entry name" value="ZN(II)2CYS6 TRANSCRIPTION FACTOR (EUROFUNG)"/>
    <property type="match status" value="1"/>
</dbReference>
<dbReference type="InterPro" id="IPR001138">
    <property type="entry name" value="Zn2Cys6_DnaBD"/>
</dbReference>
<dbReference type="STRING" id="1448318.A0A319EFF8"/>
<dbReference type="VEuPathDB" id="FungiDB:BO78DRAFT_429698"/>
<dbReference type="AlphaFoldDB" id="A0A319EFF8"/>
<keyword evidence="3" id="KW-0805">Transcription regulation</keyword>
<dbReference type="SMART" id="SM00066">
    <property type="entry name" value="GAL4"/>
    <property type="match status" value="1"/>
</dbReference>
<evidence type="ECO:0000313" key="9">
    <source>
        <dbReference type="EMBL" id="PYI06455.1"/>
    </source>
</evidence>
<evidence type="ECO:0000256" key="4">
    <source>
        <dbReference type="ARBA" id="ARBA00023125"/>
    </source>
</evidence>
<dbReference type="GO" id="GO:0005634">
    <property type="term" value="C:nucleus"/>
    <property type="evidence" value="ECO:0007669"/>
    <property type="project" value="UniProtKB-SubCell"/>
</dbReference>
<keyword evidence="6" id="KW-0539">Nucleus</keyword>
<dbReference type="OrthoDB" id="10261408at2759"/>
<dbReference type="Proteomes" id="UP000248423">
    <property type="component" value="Unassembled WGS sequence"/>
</dbReference>
<dbReference type="GO" id="GO:0000981">
    <property type="term" value="F:DNA-binding transcription factor activity, RNA polymerase II-specific"/>
    <property type="evidence" value="ECO:0007669"/>
    <property type="project" value="InterPro"/>
</dbReference>
<name>A0A319EFF8_ASPSB</name>
<evidence type="ECO:0000259" key="8">
    <source>
        <dbReference type="PROSITE" id="PS50048"/>
    </source>
</evidence>
<evidence type="ECO:0000256" key="5">
    <source>
        <dbReference type="ARBA" id="ARBA00023163"/>
    </source>
</evidence>
<reference evidence="9 10" key="1">
    <citation type="submission" date="2018-02" db="EMBL/GenBank/DDBJ databases">
        <title>The genomes of Aspergillus section Nigri reveals drivers in fungal speciation.</title>
        <authorList>
            <consortium name="DOE Joint Genome Institute"/>
            <person name="Vesth T.C."/>
            <person name="Nybo J."/>
            <person name="Theobald S."/>
            <person name="Brandl J."/>
            <person name="Frisvad J.C."/>
            <person name="Nielsen K.F."/>
            <person name="Lyhne E.K."/>
            <person name="Kogle M.E."/>
            <person name="Kuo A."/>
            <person name="Riley R."/>
            <person name="Clum A."/>
            <person name="Nolan M."/>
            <person name="Lipzen A."/>
            <person name="Salamov A."/>
            <person name="Henrissat B."/>
            <person name="Wiebenga A."/>
            <person name="De vries R.P."/>
            <person name="Grigoriev I.V."/>
            <person name="Mortensen U.H."/>
            <person name="Andersen M.R."/>
            <person name="Baker S.E."/>
        </authorList>
    </citation>
    <scope>NUCLEOTIDE SEQUENCE [LARGE SCALE GENOMIC DNA]</scope>
    <source>
        <strain evidence="9 10">CBS 121057</strain>
    </source>
</reference>
<feature type="domain" description="Zn(2)-C6 fungal-type" evidence="8">
    <location>
        <begin position="12"/>
        <end position="42"/>
    </location>
</feature>
<dbReference type="SUPFAM" id="SSF57701">
    <property type="entry name" value="Zn2/Cys6 DNA-binding domain"/>
    <property type="match status" value="1"/>
</dbReference>
<dbReference type="PANTHER" id="PTHR47338">
    <property type="entry name" value="ZN(II)2CYS6 TRANSCRIPTION FACTOR (EUROFUNG)-RELATED"/>
    <property type="match status" value="1"/>
</dbReference>
<keyword evidence="2" id="KW-0479">Metal-binding</keyword>
<sequence length="258" mass="28400">MTPQPTSKDYPVCRECRIRKIRCGRERPQCANCIRFGHNCEWTGQGKKPNQTALLSSQINDLRNQVERLDDAIAEIQASMGIFHAISSHDPRPKLPCTSCMGSLAEANYLDRGGNAPRSTQEEGSPVFCSPYSNAKASYLDPVCPMFNFSASKQGFHSTHDPGTNPQSPDVSHKVLSNIFPELIKPHQATIRRERIPILAESATHSPGLPVAKPNYQSGAYRQEDQLVSGPTAWGDSPGIAGHPMYRDLVNPFFSPPS</sequence>
<dbReference type="GO" id="GO:0008270">
    <property type="term" value="F:zinc ion binding"/>
    <property type="evidence" value="ECO:0007669"/>
    <property type="project" value="InterPro"/>
</dbReference>
<dbReference type="PROSITE" id="PS00463">
    <property type="entry name" value="ZN2_CY6_FUNGAL_1"/>
    <property type="match status" value="1"/>
</dbReference>
<gene>
    <name evidence="9" type="ORF">BO78DRAFT_429698</name>
</gene>
<evidence type="ECO:0000256" key="7">
    <source>
        <dbReference type="SAM" id="Coils"/>
    </source>
</evidence>
<comment type="subcellular location">
    <subcellularLocation>
        <location evidence="1">Nucleus</location>
    </subcellularLocation>
</comment>
<evidence type="ECO:0000313" key="10">
    <source>
        <dbReference type="Proteomes" id="UP000248423"/>
    </source>
</evidence>
<dbReference type="PROSITE" id="PS50048">
    <property type="entry name" value="ZN2_CY6_FUNGAL_2"/>
    <property type="match status" value="1"/>
</dbReference>
<proteinExistence type="predicted"/>
<keyword evidence="10" id="KW-1185">Reference proteome</keyword>
<feature type="coiled-coil region" evidence="7">
    <location>
        <begin position="52"/>
        <end position="79"/>
    </location>
</feature>
<evidence type="ECO:0000256" key="3">
    <source>
        <dbReference type="ARBA" id="ARBA00023015"/>
    </source>
</evidence>
<dbReference type="Pfam" id="PF00172">
    <property type="entry name" value="Zn_clus"/>
    <property type="match status" value="1"/>
</dbReference>
<dbReference type="InterPro" id="IPR036864">
    <property type="entry name" value="Zn2-C6_fun-type_DNA-bd_sf"/>
</dbReference>
<dbReference type="CDD" id="cd00067">
    <property type="entry name" value="GAL4"/>
    <property type="match status" value="1"/>
</dbReference>
<dbReference type="InterPro" id="IPR050815">
    <property type="entry name" value="TF_fung"/>
</dbReference>
<dbReference type="GO" id="GO:0003677">
    <property type="term" value="F:DNA binding"/>
    <property type="evidence" value="ECO:0007669"/>
    <property type="project" value="UniProtKB-KW"/>
</dbReference>
<organism evidence="9 10">
    <name type="scientific">Aspergillus sclerotiicarbonarius (strain CBS 121057 / IBT 28362)</name>
    <dbReference type="NCBI Taxonomy" id="1448318"/>
    <lineage>
        <taxon>Eukaryota</taxon>
        <taxon>Fungi</taxon>
        <taxon>Dikarya</taxon>
        <taxon>Ascomycota</taxon>
        <taxon>Pezizomycotina</taxon>
        <taxon>Eurotiomycetes</taxon>
        <taxon>Eurotiomycetidae</taxon>
        <taxon>Eurotiales</taxon>
        <taxon>Aspergillaceae</taxon>
        <taxon>Aspergillus</taxon>
        <taxon>Aspergillus subgen. Circumdati</taxon>
    </lineage>
</organism>
<keyword evidence="7" id="KW-0175">Coiled coil</keyword>
<evidence type="ECO:0000256" key="6">
    <source>
        <dbReference type="ARBA" id="ARBA00023242"/>
    </source>
</evidence>
<protein>
    <recommendedName>
        <fullName evidence="8">Zn(2)-C6 fungal-type domain-containing protein</fullName>
    </recommendedName>
</protein>
<accession>A0A319EFF8</accession>
<keyword evidence="4" id="KW-0238">DNA-binding</keyword>
<evidence type="ECO:0000256" key="1">
    <source>
        <dbReference type="ARBA" id="ARBA00004123"/>
    </source>
</evidence>
<keyword evidence="5" id="KW-0804">Transcription</keyword>
<dbReference type="Gene3D" id="4.10.240.10">
    <property type="entry name" value="Zn(2)-C6 fungal-type DNA-binding domain"/>
    <property type="match status" value="1"/>
</dbReference>
<dbReference type="EMBL" id="KZ826349">
    <property type="protein sequence ID" value="PYI06455.1"/>
    <property type="molecule type" value="Genomic_DNA"/>
</dbReference>